<name>A0A366EBR7_9BACI</name>
<keyword evidence="1" id="KW-0812">Transmembrane</keyword>
<dbReference type="RefSeq" id="WP_113867895.1">
    <property type="nucleotide sequence ID" value="NZ_BAABQN010000011.1"/>
</dbReference>
<gene>
    <name evidence="2" type="ORF">DES48_10398</name>
</gene>
<evidence type="ECO:0000256" key="1">
    <source>
        <dbReference type="SAM" id="Phobius"/>
    </source>
</evidence>
<dbReference type="Proteomes" id="UP000252254">
    <property type="component" value="Unassembled WGS sequence"/>
</dbReference>
<feature type="transmembrane region" description="Helical" evidence="1">
    <location>
        <begin position="91"/>
        <end position="110"/>
    </location>
</feature>
<dbReference type="EMBL" id="QNRI01000003">
    <property type="protein sequence ID" value="RBO99772.1"/>
    <property type="molecule type" value="Genomic_DNA"/>
</dbReference>
<feature type="transmembrane region" description="Helical" evidence="1">
    <location>
        <begin position="6"/>
        <end position="27"/>
    </location>
</feature>
<proteinExistence type="predicted"/>
<keyword evidence="1" id="KW-1133">Transmembrane helix</keyword>
<feature type="transmembrane region" description="Helical" evidence="1">
    <location>
        <begin position="39"/>
        <end position="59"/>
    </location>
</feature>
<organism evidence="2 3">
    <name type="scientific">Paraliobacillus ryukyuensis</name>
    <dbReference type="NCBI Taxonomy" id="200904"/>
    <lineage>
        <taxon>Bacteria</taxon>
        <taxon>Bacillati</taxon>
        <taxon>Bacillota</taxon>
        <taxon>Bacilli</taxon>
        <taxon>Bacillales</taxon>
        <taxon>Bacillaceae</taxon>
        <taxon>Paraliobacillus</taxon>
    </lineage>
</organism>
<evidence type="ECO:0000313" key="2">
    <source>
        <dbReference type="EMBL" id="RBO99772.1"/>
    </source>
</evidence>
<sequence length="363" mass="41605">MKAIFLFLILIHGLIHLMGFLKAFTMVELNQLTIEISKPIGLLWLIAAILFLFVFLSFLLNQDWWWIPGLIAIVISQLLIMLTWQDAKFGTIANVIVLAGALIGYVGWSFNLQTKNDFQILQSKLNRVDKSEVVTEEMIEDLPLLVQRWLKNVGVVGKEKINEVSLKQKGLMKLKPSQVKWTTAEAVQYTTVEKPGFLWNVNMRFLPFLHVIGRDSYIEGKSAMIMKLLSLITVANVSDNWKANESTLQRYLLEIPWYPSAVLSSFITWESVDQFSAMATMTYQGVKGSAIFYFMENGDLEKISALRFKDIDKNAERVECIGEIKEQAVVDGITIPTKLHVSWMLKEGKYTWYKIDVFDVKFN</sequence>
<reference evidence="2 3" key="1">
    <citation type="submission" date="2018-06" db="EMBL/GenBank/DDBJ databases">
        <title>Genomic Encyclopedia of Type Strains, Phase IV (KMG-IV): sequencing the most valuable type-strain genomes for metagenomic binning, comparative biology and taxonomic classification.</title>
        <authorList>
            <person name="Goeker M."/>
        </authorList>
    </citation>
    <scope>NUCLEOTIDE SEQUENCE [LARGE SCALE GENOMIC DNA]</scope>
    <source>
        <strain evidence="2 3">DSM 15140</strain>
    </source>
</reference>
<keyword evidence="3" id="KW-1185">Reference proteome</keyword>
<dbReference type="InterPro" id="IPR054213">
    <property type="entry name" value="DUF6920"/>
</dbReference>
<evidence type="ECO:0000313" key="3">
    <source>
        <dbReference type="Proteomes" id="UP000252254"/>
    </source>
</evidence>
<accession>A0A366EBR7</accession>
<feature type="transmembrane region" description="Helical" evidence="1">
    <location>
        <begin position="65"/>
        <end position="84"/>
    </location>
</feature>
<comment type="caution">
    <text evidence="2">The sequence shown here is derived from an EMBL/GenBank/DDBJ whole genome shotgun (WGS) entry which is preliminary data.</text>
</comment>
<dbReference type="Pfam" id="PF21900">
    <property type="entry name" value="DUF6920"/>
    <property type="match status" value="1"/>
</dbReference>
<keyword evidence="1" id="KW-0472">Membrane</keyword>
<dbReference type="AlphaFoldDB" id="A0A366EBR7"/>
<protein>
    <submittedName>
        <fullName evidence="2">Uncharacterized protein</fullName>
    </submittedName>
</protein>
<dbReference type="OrthoDB" id="9786534at2"/>